<proteinExistence type="inferred from homology"/>
<comment type="caution">
    <text evidence="10">The sequence shown here is derived from an EMBL/GenBank/DDBJ whole genome shotgun (WGS) entry which is preliminary data.</text>
</comment>
<dbReference type="PANTHER" id="PTHR14647">
    <property type="entry name" value="GALACTOSE-3-O-SULFOTRANSFERASE"/>
    <property type="match status" value="1"/>
</dbReference>
<evidence type="ECO:0000256" key="3">
    <source>
        <dbReference type="ARBA" id="ARBA00022679"/>
    </source>
</evidence>
<dbReference type="Pfam" id="PF06990">
    <property type="entry name" value="Gal-3-0_sulfotr"/>
    <property type="match status" value="1"/>
</dbReference>
<dbReference type="AlphaFoldDB" id="A0A1V9Y292"/>
<feature type="non-terminal residue" evidence="10">
    <location>
        <position position="1"/>
    </location>
</feature>
<keyword evidence="3 10" id="KW-0808">Transferase</keyword>
<dbReference type="InterPro" id="IPR027417">
    <property type="entry name" value="P-loop_NTPase"/>
</dbReference>
<dbReference type="Gene3D" id="3.40.50.300">
    <property type="entry name" value="P-loop containing nucleotide triphosphate hydrolases"/>
    <property type="match status" value="1"/>
</dbReference>
<accession>A0A1V9Y292</accession>
<dbReference type="STRING" id="418985.A0A1V9Y292"/>
<dbReference type="InterPro" id="IPR009729">
    <property type="entry name" value="Gal-3-0_sulfotransfrase"/>
</dbReference>
<evidence type="ECO:0000256" key="6">
    <source>
        <dbReference type="ARBA" id="ARBA00022989"/>
    </source>
</evidence>
<dbReference type="EMBL" id="MNPL01000604">
    <property type="protein sequence ID" value="OQR79852.1"/>
    <property type="molecule type" value="Genomic_DNA"/>
</dbReference>
<evidence type="ECO:0000256" key="8">
    <source>
        <dbReference type="ARBA" id="ARBA00023136"/>
    </source>
</evidence>
<gene>
    <name evidence="10" type="ORF">BIW11_05445</name>
</gene>
<sequence length="391" mass="45345">LIPSDLNYGICRWEINKTSFRGGGTCEQCCRPVNNICLLKTHKCASSTIQNIIMRYGDRRNLSFVLPKEGNYLGHPKLFSKTLLPLELVPAFGFNVLAHHTRFDASAIKEVMPPDTAFITILRDPAELFNSMYAYFGLQNYTGATLQQFSNDPDRQSFLQTNRYEQRFGPNQMFFDLGYDTNRMNDSAISDAIERVDREFDLVLITEYFNESLVLLKNLFCWDTQDVMYFKHNKRKYEDRIPRDVRERLLRYNAADTRLYAHFKSKLEALIVAFGRDRMREEVANLRLWKRLIYDHCVERMGESEQPETRAYSNNVFSIVLRRDVQVPVAVSVASGRLPIDSNDGKVNGVVTTVHHTEETRMCADMARAELPYTERLRAKQRLLAKSAQML</sequence>
<protein>
    <submittedName>
        <fullName evidence="10">Galactosylceramide sulfotransferase-like</fullName>
    </submittedName>
</protein>
<evidence type="ECO:0000256" key="5">
    <source>
        <dbReference type="ARBA" id="ARBA00022968"/>
    </source>
</evidence>
<evidence type="ECO:0000256" key="2">
    <source>
        <dbReference type="ARBA" id="ARBA00008124"/>
    </source>
</evidence>
<comment type="subcellular location">
    <subcellularLocation>
        <location evidence="1">Golgi apparatus membrane</location>
        <topology evidence="1">Single-pass type II membrane protein</topology>
    </subcellularLocation>
</comment>
<dbReference type="SUPFAM" id="SSF52540">
    <property type="entry name" value="P-loop containing nucleoside triphosphate hydrolases"/>
    <property type="match status" value="1"/>
</dbReference>
<organism evidence="10 11">
    <name type="scientific">Tropilaelaps mercedesae</name>
    <dbReference type="NCBI Taxonomy" id="418985"/>
    <lineage>
        <taxon>Eukaryota</taxon>
        <taxon>Metazoa</taxon>
        <taxon>Ecdysozoa</taxon>
        <taxon>Arthropoda</taxon>
        <taxon>Chelicerata</taxon>
        <taxon>Arachnida</taxon>
        <taxon>Acari</taxon>
        <taxon>Parasitiformes</taxon>
        <taxon>Mesostigmata</taxon>
        <taxon>Gamasina</taxon>
        <taxon>Dermanyssoidea</taxon>
        <taxon>Laelapidae</taxon>
        <taxon>Tropilaelaps</taxon>
    </lineage>
</organism>
<name>A0A1V9Y292_9ACAR</name>
<evidence type="ECO:0000256" key="9">
    <source>
        <dbReference type="ARBA" id="ARBA00023180"/>
    </source>
</evidence>
<evidence type="ECO:0000313" key="10">
    <source>
        <dbReference type="EMBL" id="OQR79852.1"/>
    </source>
</evidence>
<reference evidence="10 11" key="1">
    <citation type="journal article" date="2017" name="Gigascience">
        <title>Draft genome of the honey bee ectoparasitic mite, Tropilaelaps mercedesae, is shaped by the parasitic life history.</title>
        <authorList>
            <person name="Dong X."/>
            <person name="Armstrong S.D."/>
            <person name="Xia D."/>
            <person name="Makepeace B.L."/>
            <person name="Darby A.C."/>
            <person name="Kadowaki T."/>
        </authorList>
    </citation>
    <scope>NUCLEOTIDE SEQUENCE [LARGE SCALE GENOMIC DNA]</scope>
    <source>
        <strain evidence="10">Wuxi-XJTLU</strain>
    </source>
</reference>
<keyword evidence="11" id="KW-1185">Reference proteome</keyword>
<evidence type="ECO:0000256" key="1">
    <source>
        <dbReference type="ARBA" id="ARBA00004323"/>
    </source>
</evidence>
<evidence type="ECO:0000256" key="4">
    <source>
        <dbReference type="ARBA" id="ARBA00022692"/>
    </source>
</evidence>
<keyword evidence="5" id="KW-0735">Signal-anchor</keyword>
<dbReference type="GO" id="GO:0000139">
    <property type="term" value="C:Golgi membrane"/>
    <property type="evidence" value="ECO:0007669"/>
    <property type="project" value="UniProtKB-SubCell"/>
</dbReference>
<dbReference type="InParanoid" id="A0A1V9Y292"/>
<keyword evidence="7" id="KW-0333">Golgi apparatus</keyword>
<keyword evidence="9" id="KW-0325">Glycoprotein</keyword>
<evidence type="ECO:0000256" key="7">
    <source>
        <dbReference type="ARBA" id="ARBA00023034"/>
    </source>
</evidence>
<dbReference type="PANTHER" id="PTHR14647:SF87">
    <property type="entry name" value="PUTATIVE-RELATED"/>
    <property type="match status" value="1"/>
</dbReference>
<keyword evidence="4" id="KW-0812">Transmembrane</keyword>
<dbReference type="GO" id="GO:0009247">
    <property type="term" value="P:glycolipid biosynthetic process"/>
    <property type="evidence" value="ECO:0007669"/>
    <property type="project" value="InterPro"/>
</dbReference>
<dbReference type="GO" id="GO:0001733">
    <property type="term" value="F:galactosylceramide sulfotransferase activity"/>
    <property type="evidence" value="ECO:0007669"/>
    <property type="project" value="InterPro"/>
</dbReference>
<dbReference type="OrthoDB" id="514299at2759"/>
<keyword evidence="8" id="KW-0472">Membrane</keyword>
<evidence type="ECO:0000313" key="11">
    <source>
        <dbReference type="Proteomes" id="UP000192247"/>
    </source>
</evidence>
<comment type="similarity">
    <text evidence="2">Belongs to the galactose-3-O-sulfotransferase family.</text>
</comment>
<keyword evidence="6" id="KW-1133">Transmembrane helix</keyword>
<dbReference type="Proteomes" id="UP000192247">
    <property type="component" value="Unassembled WGS sequence"/>
</dbReference>